<evidence type="ECO:0000313" key="2">
    <source>
        <dbReference type="EMBL" id="MDR6837376.1"/>
    </source>
</evidence>
<name>A0AAJ2F2E9_ACIDE</name>
<dbReference type="AlphaFoldDB" id="A0AAJ2F2E9"/>
<evidence type="ECO:0000313" key="4">
    <source>
        <dbReference type="Proteomes" id="UP001253458"/>
    </source>
</evidence>
<dbReference type="EMBL" id="JAVDTS010000003">
    <property type="protein sequence ID" value="MDR6837376.1"/>
    <property type="molecule type" value="Genomic_DNA"/>
</dbReference>
<sequence>MTKTAVYKPINPADLSISNDPYTGRERTDEGKYAEIFRKVKQGQRIVCPEGRAGGIAHAYAKWLKKNVGAKQPIVRTKDRCDDGKGGVWWLGEKENKPASTVWAPLKKAA</sequence>
<dbReference type="Proteomes" id="UP001249076">
    <property type="component" value="Unassembled WGS sequence"/>
</dbReference>
<dbReference type="Proteomes" id="UP001253458">
    <property type="component" value="Unassembled WGS sequence"/>
</dbReference>
<protein>
    <submittedName>
        <fullName evidence="1">Uncharacterized protein</fullName>
    </submittedName>
</protein>
<gene>
    <name evidence="1" type="ORF">J2W88_003964</name>
    <name evidence="2" type="ORF">J2W93_002214</name>
</gene>
<evidence type="ECO:0000313" key="1">
    <source>
        <dbReference type="EMBL" id="MDR6768660.1"/>
    </source>
</evidence>
<evidence type="ECO:0000313" key="3">
    <source>
        <dbReference type="Proteomes" id="UP001249076"/>
    </source>
</evidence>
<proteinExistence type="predicted"/>
<dbReference type="RefSeq" id="WP_209818729.1">
    <property type="nucleotide sequence ID" value="NZ_JAVDTL010000006.1"/>
</dbReference>
<keyword evidence="3" id="KW-1185">Reference proteome</keyword>
<organism evidence="1 4">
    <name type="scientific">Acidovorax delafieldii</name>
    <name type="common">Pseudomonas delafieldii</name>
    <dbReference type="NCBI Taxonomy" id="47920"/>
    <lineage>
        <taxon>Bacteria</taxon>
        <taxon>Pseudomonadati</taxon>
        <taxon>Pseudomonadota</taxon>
        <taxon>Betaproteobacteria</taxon>
        <taxon>Burkholderiales</taxon>
        <taxon>Comamonadaceae</taxon>
        <taxon>Acidovorax</taxon>
    </lineage>
</organism>
<accession>A0AAJ2F2E9</accession>
<reference evidence="1 3" key="1">
    <citation type="submission" date="2023-07" db="EMBL/GenBank/DDBJ databases">
        <title>Sorghum-associated microbial communities from plants grown in Nebraska, USA.</title>
        <authorList>
            <person name="Schachtman D."/>
        </authorList>
    </citation>
    <scope>NUCLEOTIDE SEQUENCE</scope>
    <source>
        <strain evidence="2 3">BE105</strain>
        <strain evidence="1">BE69</strain>
    </source>
</reference>
<dbReference type="EMBL" id="JAVDTL010000006">
    <property type="protein sequence ID" value="MDR6768660.1"/>
    <property type="molecule type" value="Genomic_DNA"/>
</dbReference>
<comment type="caution">
    <text evidence="1">The sequence shown here is derived from an EMBL/GenBank/DDBJ whole genome shotgun (WGS) entry which is preliminary data.</text>
</comment>